<dbReference type="InterPro" id="IPR017896">
    <property type="entry name" value="4Fe4S_Fe-S-bd"/>
</dbReference>
<evidence type="ECO:0000256" key="3">
    <source>
        <dbReference type="ARBA" id="ARBA00022723"/>
    </source>
</evidence>
<dbReference type="InterPro" id="IPR009051">
    <property type="entry name" value="Helical_ferredxn"/>
</dbReference>
<dbReference type="Pfam" id="PF13183">
    <property type="entry name" value="Fer4_8"/>
    <property type="match status" value="1"/>
</dbReference>
<dbReference type="GO" id="GO:0016491">
    <property type="term" value="F:oxidoreductase activity"/>
    <property type="evidence" value="ECO:0007669"/>
    <property type="project" value="UniProtKB-ARBA"/>
</dbReference>
<name>G0EDY6_PYRF1</name>
<evidence type="ECO:0000259" key="7">
    <source>
        <dbReference type="PROSITE" id="PS51379"/>
    </source>
</evidence>
<evidence type="ECO:0000256" key="2">
    <source>
        <dbReference type="ARBA" id="ARBA00022485"/>
    </source>
</evidence>
<dbReference type="AlphaFoldDB" id="G0EDY6"/>
<keyword evidence="5" id="KW-0408">Iron</keyword>
<evidence type="ECO:0000256" key="4">
    <source>
        <dbReference type="ARBA" id="ARBA00022982"/>
    </source>
</evidence>
<dbReference type="InParanoid" id="G0EDY6"/>
<evidence type="ECO:0000313" key="9">
    <source>
        <dbReference type="Proteomes" id="UP000001037"/>
    </source>
</evidence>
<accession>G0EDY6</accession>
<dbReference type="InterPro" id="IPR017900">
    <property type="entry name" value="4Fe4S_Fe_S_CS"/>
</dbReference>
<dbReference type="GO" id="GO:0051539">
    <property type="term" value="F:4 iron, 4 sulfur cluster binding"/>
    <property type="evidence" value="ECO:0007669"/>
    <property type="project" value="UniProtKB-KW"/>
</dbReference>
<dbReference type="PROSITE" id="PS00198">
    <property type="entry name" value="4FE4S_FER_1"/>
    <property type="match status" value="1"/>
</dbReference>
<evidence type="ECO:0000313" key="8">
    <source>
        <dbReference type="EMBL" id="AEM37902.1"/>
    </source>
</evidence>
<dbReference type="GO" id="GO:0046872">
    <property type="term" value="F:metal ion binding"/>
    <property type="evidence" value="ECO:0007669"/>
    <property type="project" value="UniProtKB-KW"/>
</dbReference>
<dbReference type="HOGENOM" id="CLU_023081_0_1_2"/>
<dbReference type="eggNOG" id="arCOG00333">
    <property type="taxonomic scope" value="Archaea"/>
</dbReference>
<dbReference type="PANTHER" id="PTHR43551">
    <property type="entry name" value="FUMARATE REDUCTASE IRON-SULFUR SUBUNIT"/>
    <property type="match status" value="1"/>
</dbReference>
<evidence type="ECO:0000256" key="1">
    <source>
        <dbReference type="ARBA" id="ARBA00022448"/>
    </source>
</evidence>
<protein>
    <recommendedName>
        <fullName evidence="7">4Fe-4S ferredoxin-type domain-containing protein</fullName>
    </recommendedName>
</protein>
<dbReference type="SUPFAM" id="SSF46548">
    <property type="entry name" value="alpha-helical ferredoxin"/>
    <property type="match status" value="1"/>
</dbReference>
<evidence type="ECO:0000256" key="6">
    <source>
        <dbReference type="ARBA" id="ARBA00023014"/>
    </source>
</evidence>
<dbReference type="KEGG" id="pfm:Pyrfu_0030"/>
<dbReference type="STRING" id="694429.Pyrfu_0030"/>
<evidence type="ECO:0000256" key="5">
    <source>
        <dbReference type="ARBA" id="ARBA00023004"/>
    </source>
</evidence>
<proteinExistence type="predicted"/>
<feature type="domain" description="4Fe-4S ferredoxin-type" evidence="7">
    <location>
        <begin position="86"/>
        <end position="114"/>
    </location>
</feature>
<organism evidence="8 9">
    <name type="scientific">Pyrolobus fumarii (strain DSM 11204 / 1A)</name>
    <dbReference type="NCBI Taxonomy" id="694429"/>
    <lineage>
        <taxon>Archaea</taxon>
        <taxon>Thermoproteota</taxon>
        <taxon>Thermoprotei</taxon>
        <taxon>Desulfurococcales</taxon>
        <taxon>Pyrodictiaceae</taxon>
        <taxon>Pyrolobus</taxon>
    </lineage>
</organism>
<keyword evidence="9" id="KW-1185">Reference proteome</keyword>
<keyword evidence="3" id="KW-0479">Metal-binding</keyword>
<keyword evidence="1" id="KW-0813">Transport</keyword>
<gene>
    <name evidence="8" type="ordered locus">Pyrfu_0030</name>
</gene>
<dbReference type="Proteomes" id="UP000001037">
    <property type="component" value="Chromosome"/>
</dbReference>
<dbReference type="PROSITE" id="PS51379">
    <property type="entry name" value="4FE4S_FER_2"/>
    <property type="match status" value="1"/>
</dbReference>
<keyword evidence="4" id="KW-0249">Electron transport</keyword>
<reference evidence="8 9" key="1">
    <citation type="journal article" date="2011" name="Stand. Genomic Sci.">
        <title>Complete genome sequence of the hyperthermophilic chemolithoautotroph Pyrolobus fumarii type strain (1A).</title>
        <authorList>
            <person name="Anderson I."/>
            <person name="Goker M."/>
            <person name="Nolan M."/>
            <person name="Lucas S."/>
            <person name="Hammon N."/>
            <person name="Deshpande S."/>
            <person name="Cheng J.F."/>
            <person name="Tapia R."/>
            <person name="Han C."/>
            <person name="Goodwin L."/>
            <person name="Pitluck S."/>
            <person name="Huntemann M."/>
            <person name="Liolios K."/>
            <person name="Ivanova N."/>
            <person name="Pagani I."/>
            <person name="Mavromatis K."/>
            <person name="Ovchinikova G."/>
            <person name="Pati A."/>
            <person name="Chen A."/>
            <person name="Palaniappan K."/>
            <person name="Land M."/>
            <person name="Hauser L."/>
            <person name="Brambilla E.M."/>
            <person name="Huber H."/>
            <person name="Yasawong M."/>
            <person name="Rohde M."/>
            <person name="Spring S."/>
            <person name="Abt B."/>
            <person name="Sikorski J."/>
            <person name="Wirth R."/>
            <person name="Detter J.C."/>
            <person name="Woyke T."/>
            <person name="Bristow J."/>
            <person name="Eisen J.A."/>
            <person name="Markowitz V."/>
            <person name="Hugenholtz P."/>
            <person name="Kyrpides N.C."/>
            <person name="Klenk H.P."/>
            <person name="Lapidus A."/>
        </authorList>
    </citation>
    <scope>NUCLEOTIDE SEQUENCE [LARGE SCALE GENOMIC DNA]</scope>
    <source>
        <strain evidence="9">DSM 11204 / 1A</strain>
    </source>
</reference>
<dbReference type="Gene3D" id="1.10.1060.10">
    <property type="entry name" value="Alpha-helical ferredoxin"/>
    <property type="match status" value="1"/>
</dbReference>
<dbReference type="EMBL" id="CP002838">
    <property type="protein sequence ID" value="AEM37902.1"/>
    <property type="molecule type" value="Genomic_DNA"/>
</dbReference>
<keyword evidence="6" id="KW-0411">Iron-sulfur</keyword>
<keyword evidence="2" id="KW-0004">4Fe-4S</keyword>
<sequence>MHVRRNIVKFSFLRCNNGLSRMDKQLVNDYVNSAASYAREATRVCSRCGLCLSACTVYMSTRDPRLSPMSRLRAAAKVLNGGSFTDDDVLALYTCNQCGACTQVCPYAIEVLRVVHAARIVLASKGVYPEGLRKVSESARRAGHSFTPNREEPVKLLVEIAREVGIKPDESADILYVPSPFETTVYPHVLRDTLLLFKKLGLSVTVSTRALDSGGNVAIDANDLEAGFMLLKACVEEAERLGARTVLLSQCGADTKLVILLYKLGVRLGGPRVANIYEFFAERGFRATCTNCILFTSCTFARLDPKRSLEKTIVARKPRDKPPYTMCCGGAGGLNFLHEEPFASIRKRVYRWRFERLLKSAKGATIVLPCVKCYSVLRHGALLAKKPTYPMKMYTSVALEEVSSASQP</sequence>
<dbReference type="PANTHER" id="PTHR43551:SF1">
    <property type="entry name" value="HETERODISULFIDE REDUCTASE"/>
    <property type="match status" value="1"/>
</dbReference>